<dbReference type="Pfam" id="PF14584">
    <property type="entry name" value="DUF4446"/>
    <property type="match status" value="1"/>
</dbReference>
<dbReference type="AlphaFoldDB" id="S0EWP2"/>
<gene>
    <name evidence="3" type="ORF">CCALI_02008</name>
</gene>
<dbReference type="EMBL" id="HF951689">
    <property type="protein sequence ID" value="CCW35815.1"/>
    <property type="molecule type" value="Genomic_DNA"/>
</dbReference>
<feature type="coiled-coil region" evidence="1">
    <location>
        <begin position="59"/>
        <end position="86"/>
    </location>
</feature>
<dbReference type="HOGENOM" id="CLU_101313_0_0_0"/>
<dbReference type="STRING" id="454171.CP488_02081"/>
<evidence type="ECO:0008006" key="5">
    <source>
        <dbReference type="Google" id="ProtNLM"/>
    </source>
</evidence>
<protein>
    <recommendedName>
        <fullName evidence="5">DUF4446 domain-containing protein</fullName>
    </recommendedName>
</protein>
<dbReference type="RefSeq" id="WP_016483339.1">
    <property type="nucleotide sequence ID" value="NC_021487.1"/>
</dbReference>
<sequence length="164" mass="18371">MFHALLQPNVVSWLMPTLLIGFPLLAVGFVVTFLAVRRMDKRLKAFLRGPDGASLEQMLAHQVCEIERLEQRIEAVEQAVGVLQAQIPACFQKHGLVRYNAFENVGGEQSFSLAMLDGHNNGYVLTSVYSRAEVRVYAKRVQNGRASHPLSDEETRALQEALTY</sequence>
<dbReference type="Proteomes" id="UP000014227">
    <property type="component" value="Chromosome I"/>
</dbReference>
<keyword evidence="1" id="KW-0175">Coiled coil</keyword>
<organism evidence="3 4">
    <name type="scientific">Chthonomonas calidirosea (strain DSM 23976 / ICMP 18418 / T49)</name>
    <dbReference type="NCBI Taxonomy" id="1303518"/>
    <lineage>
        <taxon>Bacteria</taxon>
        <taxon>Bacillati</taxon>
        <taxon>Armatimonadota</taxon>
        <taxon>Chthonomonadia</taxon>
        <taxon>Chthonomonadales</taxon>
        <taxon>Chthonomonadaceae</taxon>
        <taxon>Chthonomonas</taxon>
    </lineage>
</organism>
<dbReference type="OrthoDB" id="5244042at2"/>
<dbReference type="InParanoid" id="S0EWP2"/>
<feature type="transmembrane region" description="Helical" evidence="2">
    <location>
        <begin position="12"/>
        <end position="36"/>
    </location>
</feature>
<keyword evidence="2" id="KW-1133">Transmembrane helix</keyword>
<evidence type="ECO:0000313" key="4">
    <source>
        <dbReference type="Proteomes" id="UP000014227"/>
    </source>
</evidence>
<reference evidence="4" key="1">
    <citation type="submission" date="2013-03" db="EMBL/GenBank/DDBJ databases">
        <title>Genome sequence of Chthonomonas calidirosea, the first sequenced genome from the Armatimonadetes phylum (formally candidate division OP10).</title>
        <authorList>
            <person name="Lee K.C.Y."/>
            <person name="Morgan X.C."/>
            <person name="Dunfield P.F."/>
            <person name="Tamas I."/>
            <person name="Houghton K.M."/>
            <person name="Vyssotski M."/>
            <person name="Ryan J.L.J."/>
            <person name="Lagutin K."/>
            <person name="McDonald I.R."/>
            <person name="Stott M.B."/>
        </authorList>
    </citation>
    <scope>NUCLEOTIDE SEQUENCE [LARGE SCALE GENOMIC DNA]</scope>
    <source>
        <strain evidence="4">DSM 23976 / ICMP 18418 / T49</strain>
    </source>
</reference>
<keyword evidence="2" id="KW-0472">Membrane</keyword>
<evidence type="ECO:0000313" key="3">
    <source>
        <dbReference type="EMBL" id="CCW35815.1"/>
    </source>
</evidence>
<dbReference type="eggNOG" id="COG1196">
    <property type="taxonomic scope" value="Bacteria"/>
</dbReference>
<dbReference type="KEGG" id="ccz:CCALI_02008"/>
<keyword evidence="4" id="KW-1185">Reference proteome</keyword>
<dbReference type="InterPro" id="IPR027981">
    <property type="entry name" value="DUF4446"/>
</dbReference>
<evidence type="ECO:0000256" key="1">
    <source>
        <dbReference type="SAM" id="Coils"/>
    </source>
</evidence>
<evidence type="ECO:0000256" key="2">
    <source>
        <dbReference type="SAM" id="Phobius"/>
    </source>
</evidence>
<keyword evidence="2" id="KW-0812">Transmembrane</keyword>
<name>S0EWP2_CHTCT</name>
<accession>S0EWP2</accession>
<dbReference type="PATRIC" id="fig|1303518.3.peg.2071"/>
<proteinExistence type="predicted"/>